<accession>A0A838CTD6</accession>
<keyword evidence="3" id="KW-1185">Reference proteome</keyword>
<dbReference type="AlphaFoldDB" id="A0A838CTD6"/>
<organism evidence="2 3">
    <name type="scientific">Halobacillus locisalis</name>
    <dbReference type="NCBI Taxonomy" id="220753"/>
    <lineage>
        <taxon>Bacteria</taxon>
        <taxon>Bacillati</taxon>
        <taxon>Bacillota</taxon>
        <taxon>Bacilli</taxon>
        <taxon>Bacillales</taxon>
        <taxon>Bacillaceae</taxon>
        <taxon>Halobacillus</taxon>
    </lineage>
</organism>
<evidence type="ECO:0000313" key="2">
    <source>
        <dbReference type="EMBL" id="MBA2175204.1"/>
    </source>
</evidence>
<dbReference type="EMBL" id="JACEFG010000002">
    <property type="protein sequence ID" value="MBA2175204.1"/>
    <property type="molecule type" value="Genomic_DNA"/>
</dbReference>
<evidence type="ECO:0000313" key="3">
    <source>
        <dbReference type="Proteomes" id="UP000571017"/>
    </source>
</evidence>
<dbReference type="Pfam" id="PF17261">
    <property type="entry name" value="DUF5327"/>
    <property type="match status" value="1"/>
</dbReference>
<evidence type="ECO:0000256" key="1">
    <source>
        <dbReference type="SAM" id="MobiDB-lite"/>
    </source>
</evidence>
<dbReference type="Proteomes" id="UP000571017">
    <property type="component" value="Unassembled WGS sequence"/>
</dbReference>
<reference evidence="2 3" key="1">
    <citation type="journal article" date="2004" name="Extremophiles">
        <title>Halobacillus locisalis sp. nov., a halophilic bacterium isolated from a marine solar saltern of the Yellow Sea in Korea.</title>
        <authorList>
            <person name="Yoon J.H."/>
            <person name="Kang K.H."/>
            <person name="Oh T.K."/>
            <person name="Park Y.H."/>
        </authorList>
    </citation>
    <scope>NUCLEOTIDE SEQUENCE [LARGE SCALE GENOMIC DNA]</scope>
    <source>
        <strain evidence="2 3">KCTC 3788</strain>
    </source>
</reference>
<gene>
    <name evidence="2" type="ORF">H0266_09890</name>
</gene>
<proteinExistence type="predicted"/>
<feature type="region of interest" description="Disordered" evidence="1">
    <location>
        <begin position="47"/>
        <end position="118"/>
    </location>
</feature>
<protein>
    <submittedName>
        <fullName evidence="2">YwdI family protein</fullName>
    </submittedName>
</protein>
<sequence length="118" mass="13017">MAISNQTVLKKMSNEIQEAMLQHGNEEKVKEHVRSVRLLADLLLDQDNQQRSVIEPTSQEVQAMMGGGQTNSTKAKPSTGEPTPDEIRAMMGGENPKSSQNERTKDEDDANGASIFDF</sequence>
<name>A0A838CTD6_9BACI</name>
<dbReference type="InterPro" id="IPR035218">
    <property type="entry name" value="DUF5327"/>
</dbReference>
<comment type="caution">
    <text evidence="2">The sequence shown here is derived from an EMBL/GenBank/DDBJ whole genome shotgun (WGS) entry which is preliminary data.</text>
</comment>
<feature type="compositionally biased region" description="Polar residues" evidence="1">
    <location>
        <begin position="51"/>
        <end position="61"/>
    </location>
</feature>
<dbReference type="RefSeq" id="WP_181472235.1">
    <property type="nucleotide sequence ID" value="NZ_JACEFG010000002.1"/>
</dbReference>